<dbReference type="EMBL" id="CM007362">
    <property type="protein sequence ID" value="OIW17034.1"/>
    <property type="molecule type" value="Genomic_DNA"/>
</dbReference>
<dbReference type="GO" id="GO:0030134">
    <property type="term" value="C:COPII-coated ER to Golgi transport vesicle"/>
    <property type="evidence" value="ECO:0007669"/>
    <property type="project" value="TreeGrafter"/>
</dbReference>
<keyword evidence="3 5" id="KW-1133">Transmembrane helix</keyword>
<evidence type="ECO:0000259" key="6">
    <source>
        <dbReference type="Pfam" id="PF07970"/>
    </source>
</evidence>
<evidence type="ECO:0000313" key="9">
    <source>
        <dbReference type="Proteomes" id="UP000188354"/>
    </source>
</evidence>
<feature type="domain" description="Endoplasmic reticulum vesicle transporter C-terminal" evidence="6">
    <location>
        <begin position="306"/>
        <end position="519"/>
    </location>
</feature>
<proteinExistence type="predicted"/>
<feature type="domain" description="Endoplasmic reticulum vesicle transporter N-terminal" evidence="7">
    <location>
        <begin position="8"/>
        <end position="97"/>
    </location>
</feature>
<keyword evidence="2 5" id="KW-0812">Transmembrane</keyword>
<evidence type="ECO:0000256" key="3">
    <source>
        <dbReference type="ARBA" id="ARBA00022989"/>
    </source>
</evidence>
<evidence type="ECO:0000256" key="5">
    <source>
        <dbReference type="SAM" id="Phobius"/>
    </source>
</evidence>
<dbReference type="Pfam" id="PF13850">
    <property type="entry name" value="ERGIC_N"/>
    <property type="match status" value="1"/>
</dbReference>
<dbReference type="Pfam" id="PF07970">
    <property type="entry name" value="COPIIcoated_ERV"/>
    <property type="match status" value="2"/>
</dbReference>
<name>A0A1J7IPJ4_LUPAN</name>
<comment type="subcellular location">
    <subcellularLocation>
        <location evidence="1">Membrane</location>
    </subcellularLocation>
</comment>
<feature type="transmembrane region" description="Helical" evidence="5">
    <location>
        <begin position="21"/>
        <end position="44"/>
    </location>
</feature>
<reference evidence="8 9" key="1">
    <citation type="journal article" date="2017" name="Plant Biotechnol. J.">
        <title>A comprehensive draft genome sequence for lupin (Lupinus angustifolius), an emerging health food: insights into plant-microbe interactions and legume evolution.</title>
        <authorList>
            <person name="Hane J.K."/>
            <person name="Ming Y."/>
            <person name="Kamphuis L.G."/>
            <person name="Nelson M.N."/>
            <person name="Garg G."/>
            <person name="Atkins C.A."/>
            <person name="Bayer P.E."/>
            <person name="Bravo A."/>
            <person name="Bringans S."/>
            <person name="Cannon S."/>
            <person name="Edwards D."/>
            <person name="Foley R."/>
            <person name="Gao L.L."/>
            <person name="Harrison M.J."/>
            <person name="Huang W."/>
            <person name="Hurgobin B."/>
            <person name="Li S."/>
            <person name="Liu C.W."/>
            <person name="McGrath A."/>
            <person name="Morahan G."/>
            <person name="Murray J."/>
            <person name="Weller J."/>
            <person name="Jian J."/>
            <person name="Singh K.B."/>
        </authorList>
    </citation>
    <scope>NUCLEOTIDE SEQUENCE [LARGE SCALE GENOMIC DNA]</scope>
    <source>
        <strain evidence="9">cv. Tanjil</strain>
        <tissue evidence="8">Whole plant</tissue>
    </source>
</reference>
<dbReference type="PANTHER" id="PTHR10984:SF56">
    <property type="entry name" value="ENDOPLASMIC RETICULUM-GOLGI INTERMEDIATE COMPARTMENT PROTEIN 3-LIKE"/>
    <property type="match status" value="1"/>
</dbReference>
<dbReference type="GO" id="GO:0005783">
    <property type="term" value="C:endoplasmic reticulum"/>
    <property type="evidence" value="ECO:0007669"/>
    <property type="project" value="TreeGrafter"/>
</dbReference>
<dbReference type="STRING" id="3871.A0A1J7IPJ4"/>
<evidence type="ECO:0000256" key="4">
    <source>
        <dbReference type="ARBA" id="ARBA00023136"/>
    </source>
</evidence>
<dbReference type="InterPro" id="IPR039542">
    <property type="entry name" value="Erv_N"/>
</dbReference>
<evidence type="ECO:0000259" key="7">
    <source>
        <dbReference type="Pfam" id="PF13850"/>
    </source>
</evidence>
<dbReference type="AlphaFoldDB" id="A0A1J7IPJ4"/>
<dbReference type="PANTHER" id="PTHR10984">
    <property type="entry name" value="ENDOPLASMIC RETICULUM-GOLGI INTERMEDIATE COMPARTMENT PROTEIN"/>
    <property type="match status" value="1"/>
</dbReference>
<feature type="transmembrane region" description="Helical" evidence="5">
    <location>
        <begin position="497"/>
        <end position="524"/>
    </location>
</feature>
<dbReference type="Gramene" id="OIW17034">
    <property type="protein sequence ID" value="OIW17034"/>
    <property type="gene ID" value="TanjilG_13853"/>
</dbReference>
<dbReference type="Proteomes" id="UP000188354">
    <property type="component" value="Chromosome LG02"/>
</dbReference>
<evidence type="ECO:0000313" key="8">
    <source>
        <dbReference type="EMBL" id="OIW17034.1"/>
    </source>
</evidence>
<dbReference type="GO" id="GO:0016020">
    <property type="term" value="C:membrane"/>
    <property type="evidence" value="ECO:0007669"/>
    <property type="project" value="UniProtKB-SubCell"/>
</dbReference>
<keyword evidence="9" id="KW-1185">Reference proteome</keyword>
<dbReference type="InterPro" id="IPR012936">
    <property type="entry name" value="Erv_C"/>
</dbReference>
<organism evidence="8 9">
    <name type="scientific">Lupinus angustifolius</name>
    <name type="common">Narrow-leaved blue lupine</name>
    <dbReference type="NCBI Taxonomy" id="3871"/>
    <lineage>
        <taxon>Eukaryota</taxon>
        <taxon>Viridiplantae</taxon>
        <taxon>Streptophyta</taxon>
        <taxon>Embryophyta</taxon>
        <taxon>Tracheophyta</taxon>
        <taxon>Spermatophyta</taxon>
        <taxon>Magnoliopsida</taxon>
        <taxon>eudicotyledons</taxon>
        <taxon>Gunneridae</taxon>
        <taxon>Pentapetalae</taxon>
        <taxon>rosids</taxon>
        <taxon>fabids</taxon>
        <taxon>Fabales</taxon>
        <taxon>Fabaceae</taxon>
        <taxon>Papilionoideae</taxon>
        <taxon>50 kb inversion clade</taxon>
        <taxon>genistoids sensu lato</taxon>
        <taxon>core genistoids</taxon>
        <taxon>Genisteae</taxon>
        <taxon>Lupinus</taxon>
    </lineage>
</organism>
<protein>
    <recommendedName>
        <fullName evidence="10">Endoplasmic reticulum vesicle transporter C-terminal domain-containing protein</fullName>
    </recommendedName>
</protein>
<evidence type="ECO:0000256" key="2">
    <source>
        <dbReference type="ARBA" id="ARBA00022692"/>
    </source>
</evidence>
<dbReference type="InterPro" id="IPR045888">
    <property type="entry name" value="Erv"/>
</dbReference>
<keyword evidence="4 5" id="KW-0472">Membrane</keyword>
<accession>A0A1J7IPJ4</accession>
<evidence type="ECO:0000256" key="1">
    <source>
        <dbReference type="ARBA" id="ARBA00004370"/>
    </source>
</evidence>
<feature type="domain" description="Endoplasmic reticulum vesicle transporter C-terminal" evidence="6">
    <location>
        <begin position="149"/>
        <end position="269"/>
    </location>
</feature>
<gene>
    <name evidence="8" type="ORF">TanjilG_13853</name>
</gene>
<dbReference type="OMA" id="HIANGKS"/>
<sequence length="563" mass="63028">MDKVFNKLRNLDAYPKINEDFYSRTLAGGVVTIVSAAFMLFLFFSELRLYLYTVTESKLLVDTSRGETLHINFDVTFPAVRCSMLSLDSVDISGEQHFDIRHNIMKKRIDANGTVIEVKKDGLGAPKIERPLQKHGGRLGHDEEYCGSCFGAEESDHHCCNSCEEVREAYKKKGWAMTNTDLIDQCKREGYVQRVKDEEGEGCNIHGSLELSKVAGNFHIANGKSFLHSAIFLADLLGLQDSNFNISHQINKLSFGDDYPGLVNPLDGILKLLSPYNRKGGIVQIERPLQKHGGRLGHDEEYCGSCFGAEESDHHCCNSCEEVREAYKKKGWAMTNTDLIDQCKREGYVQRVKDEEGEGCNIHGSLELSKVAGNFHIANGKSFLHSAIFLADLLGLQDSNFNISHQINKLSFGDDYPGLVNPLDGILKLLSPYNRKGGIVQVVPTIYKDIRGHVINSNQYSVTEHFKSTAEGAFPGVFFFYDISPIKVTFKEEHLPFLHFLTNICAIIGGIFTIAGIVDSSIYYGQRTIKRKREIGNISACGDKAWARLPFSDFTKWEPHALD</sequence>
<evidence type="ECO:0008006" key="10">
    <source>
        <dbReference type="Google" id="ProtNLM"/>
    </source>
</evidence>